<keyword evidence="1" id="KW-0472">Membrane</keyword>
<proteinExistence type="predicted"/>
<dbReference type="EMBL" id="JBHRYD010000001">
    <property type="protein sequence ID" value="MFC3703764.1"/>
    <property type="molecule type" value="Genomic_DNA"/>
</dbReference>
<gene>
    <name evidence="2" type="ORF">ACFOOL_03215</name>
</gene>
<name>A0ABV7WZK0_9HYPH</name>
<accession>A0ABV7WZK0</accession>
<organism evidence="2 3">
    <name type="scientific">Devosia honganensis</name>
    <dbReference type="NCBI Taxonomy" id="1610527"/>
    <lineage>
        <taxon>Bacteria</taxon>
        <taxon>Pseudomonadati</taxon>
        <taxon>Pseudomonadota</taxon>
        <taxon>Alphaproteobacteria</taxon>
        <taxon>Hyphomicrobiales</taxon>
        <taxon>Devosiaceae</taxon>
        <taxon>Devosia</taxon>
    </lineage>
</organism>
<evidence type="ECO:0000313" key="2">
    <source>
        <dbReference type="EMBL" id="MFC3703764.1"/>
    </source>
</evidence>
<evidence type="ECO:0008006" key="4">
    <source>
        <dbReference type="Google" id="ProtNLM"/>
    </source>
</evidence>
<keyword evidence="3" id="KW-1185">Reference proteome</keyword>
<keyword evidence="1" id="KW-1133">Transmembrane helix</keyword>
<protein>
    <recommendedName>
        <fullName evidence="4">Fimbrial protein</fullName>
    </recommendedName>
</protein>
<keyword evidence="1" id="KW-0812">Transmembrane</keyword>
<dbReference type="RefSeq" id="WP_380094807.1">
    <property type="nucleotide sequence ID" value="NZ_JBHRYD010000001.1"/>
</dbReference>
<comment type="caution">
    <text evidence="2">The sequence shown here is derived from an EMBL/GenBank/DDBJ whole genome shotgun (WGS) entry which is preliminary data.</text>
</comment>
<dbReference type="Proteomes" id="UP001595613">
    <property type="component" value="Unassembled WGS sequence"/>
</dbReference>
<evidence type="ECO:0000313" key="3">
    <source>
        <dbReference type="Proteomes" id="UP001595613"/>
    </source>
</evidence>
<evidence type="ECO:0000256" key="1">
    <source>
        <dbReference type="SAM" id="Phobius"/>
    </source>
</evidence>
<reference evidence="3" key="1">
    <citation type="journal article" date="2019" name="Int. J. Syst. Evol. Microbiol.">
        <title>The Global Catalogue of Microorganisms (GCM) 10K type strain sequencing project: providing services to taxonomists for standard genome sequencing and annotation.</title>
        <authorList>
            <consortium name="The Broad Institute Genomics Platform"/>
            <consortium name="The Broad Institute Genome Sequencing Center for Infectious Disease"/>
            <person name="Wu L."/>
            <person name="Ma J."/>
        </authorList>
    </citation>
    <scope>NUCLEOTIDE SEQUENCE [LARGE SCALE GENOMIC DNA]</scope>
    <source>
        <strain evidence="3">KCTC 42281</strain>
    </source>
</reference>
<feature type="transmembrane region" description="Helical" evidence="1">
    <location>
        <begin position="31"/>
        <end position="51"/>
    </location>
</feature>
<sequence>MNNPEPDQPEIPDAELSPEARDVLARARRSFGISIGILLLGFMAIGFALVYRAMRDAPPPDLAAAVSVPAGAEVVSALTLDGAVQVTYRAGGAVLLDVFDAGSGALIRSVQIGAE</sequence>